<evidence type="ECO:0000313" key="2">
    <source>
        <dbReference type="EMBL" id="OWK98321.1"/>
    </source>
</evidence>
<dbReference type="Proteomes" id="UP000197587">
    <property type="component" value="Unassembled WGS sequence"/>
</dbReference>
<keyword evidence="3" id="KW-1185">Reference proteome</keyword>
<reference evidence="2 3" key="2">
    <citation type="submission" date="2017-05" db="EMBL/GenBank/DDBJ databases">
        <title>Genome of Chryseobacterium haifense.</title>
        <authorList>
            <person name="Newman J.D."/>
        </authorList>
    </citation>
    <scope>NUCLEOTIDE SEQUENCE [LARGE SCALE GENOMIC DNA]</scope>
    <source>
        <strain evidence="2 3">DSM 19056</strain>
    </source>
</reference>
<dbReference type="AlphaFoldDB" id="A0A2D0A6M3"/>
<gene>
    <name evidence="2" type="ORF">AP75_06890</name>
</gene>
<sequence length="98" mass="11916">MSYNLVILGRAQEEINQIYEYYSEISFAVLQSFDQQLEKAYQSLETNPFFQIRYKNLRALPFESFPYMLFFSIEEEEKLVYIYSVFNTHQDHDKYPNL</sequence>
<dbReference type="Pfam" id="PF05016">
    <property type="entry name" value="ParE_toxin"/>
    <property type="match status" value="1"/>
</dbReference>
<accession>A0A2D0A6M3</accession>
<evidence type="ECO:0000313" key="3">
    <source>
        <dbReference type="Proteomes" id="UP000197587"/>
    </source>
</evidence>
<dbReference type="InterPro" id="IPR007712">
    <property type="entry name" value="RelE/ParE_toxin"/>
</dbReference>
<dbReference type="EMBL" id="JASZ02000011">
    <property type="protein sequence ID" value="OWK98321.1"/>
    <property type="molecule type" value="Genomic_DNA"/>
</dbReference>
<reference evidence="2 3" key="1">
    <citation type="submission" date="2014-01" db="EMBL/GenBank/DDBJ databases">
        <authorList>
            <consortium name="Genome Consortium for Active Teaching"/>
            <person name="Sontag T.C."/>
            <person name="Newman J.D."/>
        </authorList>
    </citation>
    <scope>NUCLEOTIDE SEQUENCE [LARGE SCALE GENOMIC DNA]</scope>
    <source>
        <strain evidence="2 3">DSM 19056</strain>
    </source>
</reference>
<name>A0A2D0A6M3_9FLAO</name>
<keyword evidence="1" id="KW-1277">Toxin-antitoxin system</keyword>
<dbReference type="InterPro" id="IPR035093">
    <property type="entry name" value="RelE/ParE_toxin_dom_sf"/>
</dbReference>
<dbReference type="RefSeq" id="WP_031504519.1">
    <property type="nucleotide sequence ID" value="NZ_JASZ02000011.1"/>
</dbReference>
<evidence type="ECO:0000256" key="1">
    <source>
        <dbReference type="ARBA" id="ARBA00022649"/>
    </source>
</evidence>
<protein>
    <submittedName>
        <fullName evidence="2">RelE/ParE family toxin</fullName>
    </submittedName>
</protein>
<comment type="caution">
    <text evidence="2">The sequence shown here is derived from an EMBL/GenBank/DDBJ whole genome shotgun (WGS) entry which is preliminary data.</text>
</comment>
<organism evidence="2 3">
    <name type="scientific">Kaistella haifensis DSM 19056</name>
    <dbReference type="NCBI Taxonomy" id="1450526"/>
    <lineage>
        <taxon>Bacteria</taxon>
        <taxon>Pseudomonadati</taxon>
        <taxon>Bacteroidota</taxon>
        <taxon>Flavobacteriia</taxon>
        <taxon>Flavobacteriales</taxon>
        <taxon>Weeksellaceae</taxon>
        <taxon>Chryseobacterium group</taxon>
        <taxon>Kaistella</taxon>
    </lineage>
</organism>
<dbReference type="Gene3D" id="3.30.2310.20">
    <property type="entry name" value="RelE-like"/>
    <property type="match status" value="1"/>
</dbReference>
<proteinExistence type="predicted"/>